<sequence>EANILQRPGNQHGKDLLLQGQSPKSGQIFKNPLLAQTFKELAQSGKRGFYEGRIAKAIVETIQRNGGVMSLGDLKEHTSTEVAPIFTDYKSLRIWELPPNGQGITALMVLNMLENFNIKEMDHNSADYVHLLAEAVKLSFADSFQFCADPARVLVPVEELLAKNYSKQRSELINMQRANSKSIHGNPSGAGGDTVYFTAVDAEGSACSFINSNSTNFGTGLVPEGCGFALQVSKSTNKQQPLCTVSPA</sequence>
<evidence type="ECO:0000313" key="3">
    <source>
        <dbReference type="Proteomes" id="UP000287033"/>
    </source>
</evidence>
<evidence type="ECO:0000313" key="2">
    <source>
        <dbReference type="EMBL" id="GCC38700.1"/>
    </source>
</evidence>
<gene>
    <name evidence="2" type="ORF">chiPu_0017216</name>
</gene>
<dbReference type="PANTHER" id="PTHR43881:SF1">
    <property type="entry name" value="GAMMA-GLUTAMYLTRANSPEPTIDASE (AFU_ORTHOLOGUE AFUA_4G13580)"/>
    <property type="match status" value="1"/>
</dbReference>
<dbReference type="InterPro" id="IPR052896">
    <property type="entry name" value="GGT-like_enzyme"/>
</dbReference>
<proteinExistence type="inferred from homology"/>
<comment type="similarity">
    <text evidence="1">Belongs to the gamma-glutamyltransferase family.</text>
</comment>
<reference evidence="2 3" key="1">
    <citation type="journal article" date="2018" name="Nat. Ecol. Evol.">
        <title>Shark genomes provide insights into elasmobranch evolution and the origin of vertebrates.</title>
        <authorList>
            <person name="Hara Y"/>
            <person name="Yamaguchi K"/>
            <person name="Onimaru K"/>
            <person name="Kadota M"/>
            <person name="Koyanagi M"/>
            <person name="Keeley SD"/>
            <person name="Tatsumi K"/>
            <person name="Tanaka K"/>
            <person name="Motone F"/>
            <person name="Kageyama Y"/>
            <person name="Nozu R"/>
            <person name="Adachi N"/>
            <person name="Nishimura O"/>
            <person name="Nakagawa R"/>
            <person name="Tanegashima C"/>
            <person name="Kiyatake I"/>
            <person name="Matsumoto R"/>
            <person name="Murakumo K"/>
            <person name="Nishida K"/>
            <person name="Terakita A"/>
            <person name="Kuratani S"/>
            <person name="Sato K"/>
            <person name="Hyodo S Kuraku.S."/>
        </authorList>
    </citation>
    <scope>NUCLEOTIDE SEQUENCE [LARGE SCALE GENOMIC DNA]</scope>
</reference>
<keyword evidence="3" id="KW-1185">Reference proteome</keyword>
<dbReference type="SUPFAM" id="SSF56235">
    <property type="entry name" value="N-terminal nucleophile aminohydrolases (Ntn hydrolases)"/>
    <property type="match status" value="1"/>
</dbReference>
<accession>A0A401T7T2</accession>
<feature type="non-terminal residue" evidence="2">
    <location>
        <position position="1"/>
    </location>
</feature>
<dbReference type="OrthoDB" id="2015213at2759"/>
<dbReference type="OMA" id="HLQMATR"/>
<dbReference type="Gene3D" id="1.10.246.130">
    <property type="match status" value="1"/>
</dbReference>
<dbReference type="Pfam" id="PF01019">
    <property type="entry name" value="G_glu_transpept"/>
    <property type="match status" value="1"/>
</dbReference>
<comment type="caution">
    <text evidence="2">The sequence shown here is derived from an EMBL/GenBank/DDBJ whole genome shotgun (WGS) entry which is preliminary data.</text>
</comment>
<dbReference type="EMBL" id="BEZZ01001234">
    <property type="protein sequence ID" value="GCC38700.1"/>
    <property type="molecule type" value="Genomic_DNA"/>
</dbReference>
<dbReference type="InterPro" id="IPR043138">
    <property type="entry name" value="GGT_lsub"/>
</dbReference>
<dbReference type="InterPro" id="IPR043137">
    <property type="entry name" value="GGT_ssub_C"/>
</dbReference>
<evidence type="ECO:0000256" key="1">
    <source>
        <dbReference type="ARBA" id="ARBA00009381"/>
    </source>
</evidence>
<dbReference type="Gene3D" id="3.60.20.40">
    <property type="match status" value="1"/>
</dbReference>
<dbReference type="STRING" id="137246.A0A401T7T2"/>
<dbReference type="Proteomes" id="UP000287033">
    <property type="component" value="Unassembled WGS sequence"/>
</dbReference>
<evidence type="ECO:0008006" key="4">
    <source>
        <dbReference type="Google" id="ProtNLM"/>
    </source>
</evidence>
<protein>
    <recommendedName>
        <fullName evidence="4">Gamma-glutamyltransferase</fullName>
    </recommendedName>
</protein>
<dbReference type="PANTHER" id="PTHR43881">
    <property type="entry name" value="GAMMA-GLUTAMYLTRANSPEPTIDASE (AFU_ORTHOLOGUE AFUA_4G13580)"/>
    <property type="match status" value="1"/>
</dbReference>
<name>A0A401T7T2_CHIPU</name>
<dbReference type="AlphaFoldDB" id="A0A401T7T2"/>
<organism evidence="2 3">
    <name type="scientific">Chiloscyllium punctatum</name>
    <name type="common">Brownbanded bambooshark</name>
    <name type="synonym">Hemiscyllium punctatum</name>
    <dbReference type="NCBI Taxonomy" id="137246"/>
    <lineage>
        <taxon>Eukaryota</taxon>
        <taxon>Metazoa</taxon>
        <taxon>Chordata</taxon>
        <taxon>Craniata</taxon>
        <taxon>Vertebrata</taxon>
        <taxon>Chondrichthyes</taxon>
        <taxon>Elasmobranchii</taxon>
        <taxon>Galeomorphii</taxon>
        <taxon>Galeoidea</taxon>
        <taxon>Orectolobiformes</taxon>
        <taxon>Hemiscylliidae</taxon>
        <taxon>Chiloscyllium</taxon>
    </lineage>
</organism>
<dbReference type="PRINTS" id="PR01210">
    <property type="entry name" value="GGTRANSPTASE"/>
</dbReference>
<dbReference type="InterPro" id="IPR029055">
    <property type="entry name" value="Ntn_hydrolases_N"/>
</dbReference>